<keyword evidence="7" id="KW-1185">Reference proteome</keyword>
<dbReference type="Pfam" id="PF00808">
    <property type="entry name" value="CBFD_NFYB_HMF"/>
    <property type="match status" value="1"/>
</dbReference>
<dbReference type="SUPFAM" id="SSF47113">
    <property type="entry name" value="Histone-fold"/>
    <property type="match status" value="1"/>
</dbReference>
<dbReference type="InterPro" id="IPR027113">
    <property type="entry name" value="Transc_fact_NFYB/HAP3"/>
</dbReference>
<proteinExistence type="inferred from homology"/>
<dbReference type="InterPro" id="IPR003958">
    <property type="entry name" value="CBFA_NFYB_domain"/>
</dbReference>
<evidence type="ECO:0000259" key="5">
    <source>
        <dbReference type="Pfam" id="PF00808"/>
    </source>
</evidence>
<dbReference type="InterPro" id="IPR009072">
    <property type="entry name" value="Histone-fold"/>
</dbReference>
<organism evidence="6 7">
    <name type="scientific">Tubulinosema ratisbonensis</name>
    <dbReference type="NCBI Taxonomy" id="291195"/>
    <lineage>
        <taxon>Eukaryota</taxon>
        <taxon>Fungi</taxon>
        <taxon>Fungi incertae sedis</taxon>
        <taxon>Microsporidia</taxon>
        <taxon>Tubulinosematoidea</taxon>
        <taxon>Tubulinosematidae</taxon>
        <taxon>Tubulinosema</taxon>
    </lineage>
</organism>
<sequence>MYHDDSPSQRNNNLQERENIPIKLTDRLLPIANISKIMKKPIPSSAKISKDAKEIMQKAGSEFIAIVTCVAKEICAAENRKTIVGEDLIRAMESLGMPHYADLTRKYFVKYKESLQHPRNRRG</sequence>
<evidence type="ECO:0000256" key="1">
    <source>
        <dbReference type="ARBA" id="ARBA00009053"/>
    </source>
</evidence>
<comment type="similarity">
    <text evidence="1">Belongs to the NFYB/HAP3 subunit family.</text>
</comment>
<dbReference type="PANTHER" id="PTHR11064">
    <property type="entry name" value="CCAAT-BINDING TRANSCRIPTION FACTOR-RELATED"/>
    <property type="match status" value="1"/>
</dbReference>
<evidence type="ECO:0000256" key="2">
    <source>
        <dbReference type="ARBA" id="ARBA00023015"/>
    </source>
</evidence>
<dbReference type="GO" id="GO:0000978">
    <property type="term" value="F:RNA polymerase II cis-regulatory region sequence-specific DNA binding"/>
    <property type="evidence" value="ECO:0007669"/>
    <property type="project" value="TreeGrafter"/>
</dbReference>
<gene>
    <name evidence="6" type="ORF">TUBRATIS_007040</name>
</gene>
<dbReference type="STRING" id="291195.A0A437AP60"/>
<evidence type="ECO:0000256" key="3">
    <source>
        <dbReference type="ARBA" id="ARBA00023125"/>
    </source>
</evidence>
<keyword evidence="3" id="KW-0238">DNA-binding</keyword>
<evidence type="ECO:0000313" key="7">
    <source>
        <dbReference type="Proteomes" id="UP000282876"/>
    </source>
</evidence>
<protein>
    <submittedName>
        <fullName evidence="6">CCAAT binding transcription factor subunit A</fullName>
    </submittedName>
</protein>
<dbReference type="AlphaFoldDB" id="A0A437AP60"/>
<accession>A0A437AP60</accession>
<feature type="domain" description="Transcription factor CBF/NF-Y/archaeal histone" evidence="5">
    <location>
        <begin position="28"/>
        <end position="92"/>
    </location>
</feature>
<keyword evidence="4" id="KW-0804">Transcription</keyword>
<dbReference type="GO" id="GO:0046982">
    <property type="term" value="F:protein heterodimerization activity"/>
    <property type="evidence" value="ECO:0007669"/>
    <property type="project" value="InterPro"/>
</dbReference>
<name>A0A437AP60_9MICR</name>
<dbReference type="EMBL" id="RCSS01000144">
    <property type="protein sequence ID" value="RVD92786.1"/>
    <property type="molecule type" value="Genomic_DNA"/>
</dbReference>
<dbReference type="OrthoDB" id="386949at2759"/>
<dbReference type="PRINTS" id="PR00615">
    <property type="entry name" value="CCAATSUBUNTA"/>
</dbReference>
<dbReference type="PANTHER" id="PTHR11064:SF9">
    <property type="entry name" value="NUCLEAR TRANSCRIPTION FACTOR Y SUBUNIT BETA"/>
    <property type="match status" value="1"/>
</dbReference>
<dbReference type="Gene3D" id="1.10.20.10">
    <property type="entry name" value="Histone, subunit A"/>
    <property type="match status" value="1"/>
</dbReference>
<comment type="caution">
    <text evidence="6">The sequence shown here is derived from an EMBL/GenBank/DDBJ whole genome shotgun (WGS) entry which is preliminary data.</text>
</comment>
<dbReference type="GO" id="GO:0001228">
    <property type="term" value="F:DNA-binding transcription activator activity, RNA polymerase II-specific"/>
    <property type="evidence" value="ECO:0007669"/>
    <property type="project" value="InterPro"/>
</dbReference>
<keyword evidence="2" id="KW-0805">Transcription regulation</keyword>
<reference evidence="6 7" key="1">
    <citation type="submission" date="2018-10" db="EMBL/GenBank/DDBJ databases">
        <title>Draft genome sequence of the microsporidian Tubulinosema ratisbonensis.</title>
        <authorList>
            <person name="Polonais V."/>
            <person name="Peyretaillade E."/>
            <person name="Niehus S."/>
            <person name="Wawrzyniak I."/>
            <person name="Franchet A."/>
            <person name="Gaspin C."/>
            <person name="Reichstadt M."/>
            <person name="Belser C."/>
            <person name="Labadie K."/>
            <person name="Delbac F."/>
            <person name="Ferrandon D."/>
        </authorList>
    </citation>
    <scope>NUCLEOTIDE SEQUENCE [LARGE SCALE GENOMIC DNA]</scope>
    <source>
        <strain evidence="6 7">Franzen</strain>
    </source>
</reference>
<dbReference type="CDD" id="cd22907">
    <property type="entry name" value="HFD_NFYB"/>
    <property type="match status" value="1"/>
</dbReference>
<dbReference type="Proteomes" id="UP000282876">
    <property type="component" value="Unassembled WGS sequence"/>
</dbReference>
<evidence type="ECO:0000256" key="4">
    <source>
        <dbReference type="ARBA" id="ARBA00023163"/>
    </source>
</evidence>
<dbReference type="VEuPathDB" id="MicrosporidiaDB:TUBRATIS_007040"/>
<evidence type="ECO:0000313" key="6">
    <source>
        <dbReference type="EMBL" id="RVD92786.1"/>
    </source>
</evidence>
<dbReference type="GO" id="GO:0016602">
    <property type="term" value="C:CCAAT-binding factor complex"/>
    <property type="evidence" value="ECO:0007669"/>
    <property type="project" value="InterPro"/>
</dbReference>